<dbReference type="PROSITE" id="PS00018">
    <property type="entry name" value="EF_HAND_1"/>
    <property type="match status" value="1"/>
</dbReference>
<evidence type="ECO:0000313" key="1">
    <source>
        <dbReference type="EMBL" id="QDU87551.1"/>
    </source>
</evidence>
<evidence type="ECO:0000313" key="2">
    <source>
        <dbReference type="Proteomes" id="UP000317429"/>
    </source>
</evidence>
<dbReference type="KEGG" id="pnd:Pla175_09150"/>
<proteinExistence type="predicted"/>
<dbReference type="AlphaFoldDB" id="A0A518D7V8"/>
<organism evidence="1 2">
    <name type="scientific">Pirellulimonas nuda</name>
    <dbReference type="NCBI Taxonomy" id="2528009"/>
    <lineage>
        <taxon>Bacteria</taxon>
        <taxon>Pseudomonadati</taxon>
        <taxon>Planctomycetota</taxon>
        <taxon>Planctomycetia</taxon>
        <taxon>Pirellulales</taxon>
        <taxon>Lacipirellulaceae</taxon>
        <taxon>Pirellulimonas</taxon>
    </lineage>
</organism>
<gene>
    <name evidence="1" type="ORF">Pla175_09150</name>
</gene>
<keyword evidence="2" id="KW-1185">Reference proteome</keyword>
<dbReference type="InterPro" id="IPR018247">
    <property type="entry name" value="EF_Hand_1_Ca_BS"/>
</dbReference>
<dbReference type="Proteomes" id="UP000317429">
    <property type="component" value="Chromosome"/>
</dbReference>
<evidence type="ECO:0008006" key="3">
    <source>
        <dbReference type="Google" id="ProtNLM"/>
    </source>
</evidence>
<protein>
    <recommendedName>
        <fullName evidence="3">Autotransporter-associated beta strand repeat protein</fullName>
    </recommendedName>
</protein>
<reference evidence="1 2" key="1">
    <citation type="submission" date="2019-02" db="EMBL/GenBank/DDBJ databases">
        <title>Deep-cultivation of Planctomycetes and their phenomic and genomic characterization uncovers novel biology.</title>
        <authorList>
            <person name="Wiegand S."/>
            <person name="Jogler M."/>
            <person name="Boedeker C."/>
            <person name="Pinto D."/>
            <person name="Vollmers J."/>
            <person name="Rivas-Marin E."/>
            <person name="Kohn T."/>
            <person name="Peeters S.H."/>
            <person name="Heuer A."/>
            <person name="Rast P."/>
            <person name="Oberbeckmann S."/>
            <person name="Bunk B."/>
            <person name="Jeske O."/>
            <person name="Meyerdierks A."/>
            <person name="Storesund J.E."/>
            <person name="Kallscheuer N."/>
            <person name="Luecker S."/>
            <person name="Lage O.M."/>
            <person name="Pohl T."/>
            <person name="Merkel B.J."/>
            <person name="Hornburger P."/>
            <person name="Mueller R.-W."/>
            <person name="Bruemmer F."/>
            <person name="Labrenz M."/>
            <person name="Spormann A.M."/>
            <person name="Op den Camp H."/>
            <person name="Overmann J."/>
            <person name="Amann R."/>
            <person name="Jetten M.S.M."/>
            <person name="Mascher T."/>
            <person name="Medema M.H."/>
            <person name="Devos D.P."/>
            <person name="Kaster A.-K."/>
            <person name="Ovreas L."/>
            <person name="Rohde M."/>
            <person name="Galperin M.Y."/>
            <person name="Jogler C."/>
        </authorList>
    </citation>
    <scope>NUCLEOTIDE SEQUENCE [LARGE SCALE GENOMIC DNA]</scope>
    <source>
        <strain evidence="1 2">Pla175</strain>
    </source>
</reference>
<dbReference type="OrthoDB" id="251510at2"/>
<dbReference type="EMBL" id="CP036291">
    <property type="protein sequence ID" value="QDU87551.1"/>
    <property type="molecule type" value="Genomic_DNA"/>
</dbReference>
<accession>A0A518D7V8</accession>
<name>A0A518D7V8_9BACT</name>
<dbReference type="RefSeq" id="WP_145281512.1">
    <property type="nucleotide sequence ID" value="NZ_CP036291.1"/>
</dbReference>
<sequence length="1120" mass="114470">MNAQSLPAAARFTRLLGLIVSVTFVGGSAKATNFVASGATAVGDFSNPLVWSPNGVPGPNDTALLNDNSLEAGGPSLNLTANTTVQQLTLGATNPLGKSARLDLNGFNLVASGSITLGLGGGLSFLDGRSAGGSPHLETPSLLISGVKNDGFKLFTNDRATNLTVQSGARATVTDSQNVSTSVLLAGEATMLTLETPLTLGADLLIRGTGANEAIVDAQGHAITARHIRIGQFGSAGDIQNDGVIHATLDLEVSRGTFTLDANDVVDRGVVATNEGVLTLDAATASLDASALSGGRINTVATGNLSRSVLVDGFPNGGQGSLLDLGADLSLTEDLVIRGNQANQAVVDAHGFDIVARDIRIGQFGSAGTIQNDGVIHATRDLEVSRGTFTLDANDVVDRGVMATNEGVMTLDAATAAIDASVFSGGRINTVATGNLSRSVLVDGFPNGGQGSRLDLGADLALSDDLVIRGNQANQAVVDAHGFDIVARDIRIGQFGSAGMIQNDGVIHATGDLEVSRGMFTLDANDVVDRGVVASSEGVLSLDASTAALDASALSGGRINTVATGNLSRSVLVDGFPAGGQGSRLDLGADLALTEDLVIRGNQASQAVVDAHGFDIVARSIRIGQFGSAGDIQNDGVIHATLDLEVSRGMFTLDANDVVDRGVVATNEGVLTLDAATASLDASALSGGRINTVATGNLSRSVLVDGFPNGGQGSLLDLGADLALTEDLVIRGNQASQAVVDAHGFDIVARSIRIGQFGSAGDIQNDGVIHATLDLEVSRGAFTLDANDVVERTVVASSEGVLTLDAATAALDASVASGGRINTVATGNLSRTVLVDGFTSGQGSRLDLGADLTLSVDLTIRGSGANAAVVDSHGHDITARNVSVGQFNSSGALLNDGLLRADRLFVERSTLTLTGGDDVVQAEIDLRTAATLAVTQGGDEEKGLTFNGATLDILDTSVLSLNFDANTSPAQLELDFAFRWKNPVGGDRIAAINSLVSAGRIVINSPVQTVVFDNDDGYTYVGLTPDPAILAGDYNGDGAVDAADYTVWRDNLGMPEGTLINDISVGPVGEAQYLVWKNRFGNTLTPAVGATAVPEPSVATLCLLLLALSASRRRQPTECF</sequence>